<evidence type="ECO:0000313" key="2">
    <source>
        <dbReference type="EMBL" id="KUG05585.1"/>
    </source>
</evidence>
<protein>
    <submittedName>
        <fullName evidence="2">Uncharacterized protein</fullName>
    </submittedName>
</protein>
<feature type="region of interest" description="Disordered" evidence="1">
    <location>
        <begin position="120"/>
        <end position="143"/>
    </location>
</feature>
<accession>A0A0W8EAW2</accession>
<reference evidence="2" key="1">
    <citation type="journal article" date="2015" name="Proc. Natl. Acad. Sci. U.S.A.">
        <title>Networks of energetic and metabolic interactions define dynamics in microbial communities.</title>
        <authorList>
            <person name="Embree M."/>
            <person name="Liu J.K."/>
            <person name="Al-Bassam M.M."/>
            <person name="Zengler K."/>
        </authorList>
    </citation>
    <scope>NUCLEOTIDE SEQUENCE</scope>
</reference>
<organism evidence="2">
    <name type="scientific">hydrocarbon metagenome</name>
    <dbReference type="NCBI Taxonomy" id="938273"/>
    <lineage>
        <taxon>unclassified sequences</taxon>
        <taxon>metagenomes</taxon>
        <taxon>ecological metagenomes</taxon>
    </lineage>
</organism>
<comment type="caution">
    <text evidence="2">The sequence shown here is derived from an EMBL/GenBank/DDBJ whole genome shotgun (WGS) entry which is preliminary data.</text>
</comment>
<name>A0A0W8EAW2_9ZZZZ</name>
<dbReference type="AlphaFoldDB" id="A0A0W8EAW2"/>
<dbReference type="EMBL" id="LNQE01001799">
    <property type="protein sequence ID" value="KUG05585.1"/>
    <property type="molecule type" value="Genomic_DNA"/>
</dbReference>
<evidence type="ECO:0000256" key="1">
    <source>
        <dbReference type="SAM" id="MobiDB-lite"/>
    </source>
</evidence>
<proteinExistence type="predicted"/>
<sequence>MSPAAWKRIGKLEKYFQGVRVTFRDPFGEDHTLHLSREDVQKITRDRMPGDLLRVEDNDTGQGGDVTISTEGRAYRSRSGKALCITHPCLAGGSAMCPWKSFLAVLEGSQQAAPLSIMEQGKPSPQAHGSTATSIREGLAGGF</sequence>
<gene>
    <name evidence="2" type="ORF">ASZ90_016981</name>
</gene>